<dbReference type="EMBL" id="JACHDB010000001">
    <property type="protein sequence ID" value="MBB5433973.1"/>
    <property type="molecule type" value="Genomic_DNA"/>
</dbReference>
<evidence type="ECO:0000256" key="5">
    <source>
        <dbReference type="ARBA" id="ARBA00023136"/>
    </source>
</evidence>
<gene>
    <name evidence="7" type="ORF">HDA36_004057</name>
</gene>
<feature type="transmembrane region" description="Helical" evidence="6">
    <location>
        <begin position="279"/>
        <end position="297"/>
    </location>
</feature>
<dbReference type="InterPro" id="IPR011701">
    <property type="entry name" value="MFS"/>
</dbReference>
<dbReference type="GO" id="GO:0022857">
    <property type="term" value="F:transmembrane transporter activity"/>
    <property type="evidence" value="ECO:0007669"/>
    <property type="project" value="InterPro"/>
</dbReference>
<dbReference type="PANTHER" id="PTHR23513:SF6">
    <property type="entry name" value="MAJOR FACILITATOR SUPERFAMILY ASSOCIATED DOMAIN-CONTAINING PROTEIN"/>
    <property type="match status" value="1"/>
</dbReference>
<reference evidence="7 8" key="1">
    <citation type="submission" date="2020-08" db="EMBL/GenBank/DDBJ databases">
        <title>Sequencing the genomes of 1000 actinobacteria strains.</title>
        <authorList>
            <person name="Klenk H.-P."/>
        </authorList>
    </citation>
    <scope>NUCLEOTIDE SEQUENCE [LARGE SCALE GENOMIC DNA]</scope>
    <source>
        <strain evidence="7 8">DSM 44551</strain>
    </source>
</reference>
<dbReference type="Proteomes" id="UP000572635">
    <property type="component" value="Unassembled WGS sequence"/>
</dbReference>
<feature type="transmembrane region" description="Helical" evidence="6">
    <location>
        <begin position="25"/>
        <end position="46"/>
    </location>
</feature>
<dbReference type="GO" id="GO:0005886">
    <property type="term" value="C:plasma membrane"/>
    <property type="evidence" value="ECO:0007669"/>
    <property type="project" value="UniProtKB-SubCell"/>
</dbReference>
<dbReference type="SUPFAM" id="SSF103473">
    <property type="entry name" value="MFS general substrate transporter"/>
    <property type="match status" value="1"/>
</dbReference>
<feature type="transmembrane region" description="Helical" evidence="6">
    <location>
        <begin position="309"/>
        <end position="326"/>
    </location>
</feature>
<keyword evidence="2" id="KW-1003">Cell membrane</keyword>
<evidence type="ECO:0000256" key="6">
    <source>
        <dbReference type="SAM" id="Phobius"/>
    </source>
</evidence>
<protein>
    <submittedName>
        <fullName evidence="7">MFS family permease</fullName>
    </submittedName>
</protein>
<sequence>MAASPDTADLGGTPLRTDRDFRLYLASRTVSVAGALVAAVAFPVLVYRLTGSPAWTSAVAAAGALPYLMFGLLAGAAADRFDRRALMVGADLLSAAALAGVPAAWALGVLTPGQVLGTAFAVQALYVVFDAANFGALPRLLGKDRLTAGYAAVYGATNLVELAVPPLVGLVVAAAAPAPLISVSALTALASAAMVRALARPLSEPRPAAGPAPGRRPAAPRALLADIRGGLSFLFGDAIVRTLTLAGTTHAAASGAWTAMLVPWADRTLGVAPAGDPRLAVLFGCWGAGAVAASRLVPWLSDRFRPARLALGALPASLLAGAGTALCTDWRAAAACAAAWGTAYSVVVVNAITYRQLVTPLHLQSRVNTTARMLSWGIGHPAGAALAGAVATLGAGPRAGLAAGLAVAALGVAAAWLSPLRAAARTGPDGDRPARA</sequence>
<dbReference type="Gene3D" id="1.20.1250.20">
    <property type="entry name" value="MFS general substrate transporter like domains"/>
    <property type="match status" value="1"/>
</dbReference>
<proteinExistence type="predicted"/>
<evidence type="ECO:0000313" key="7">
    <source>
        <dbReference type="EMBL" id="MBB5433973.1"/>
    </source>
</evidence>
<evidence type="ECO:0000256" key="1">
    <source>
        <dbReference type="ARBA" id="ARBA00004651"/>
    </source>
</evidence>
<dbReference type="AlphaFoldDB" id="A0A7W8VFC5"/>
<dbReference type="InterPro" id="IPR036259">
    <property type="entry name" value="MFS_trans_sf"/>
</dbReference>
<comment type="subcellular location">
    <subcellularLocation>
        <location evidence="1">Cell membrane</location>
        <topology evidence="1">Multi-pass membrane protein</topology>
    </subcellularLocation>
</comment>
<evidence type="ECO:0000256" key="2">
    <source>
        <dbReference type="ARBA" id="ARBA00022475"/>
    </source>
</evidence>
<evidence type="ECO:0000256" key="4">
    <source>
        <dbReference type="ARBA" id="ARBA00022989"/>
    </source>
</evidence>
<feature type="transmembrane region" description="Helical" evidence="6">
    <location>
        <begin position="399"/>
        <end position="417"/>
    </location>
</feature>
<keyword evidence="5 6" id="KW-0472">Membrane</keyword>
<keyword evidence="8" id="KW-1185">Reference proteome</keyword>
<evidence type="ECO:0000313" key="8">
    <source>
        <dbReference type="Proteomes" id="UP000572635"/>
    </source>
</evidence>
<dbReference type="Pfam" id="PF07690">
    <property type="entry name" value="MFS_1"/>
    <property type="match status" value="1"/>
</dbReference>
<keyword evidence="3 6" id="KW-0812">Transmembrane</keyword>
<keyword evidence="4 6" id="KW-1133">Transmembrane helix</keyword>
<accession>A0A7W8VFC5</accession>
<comment type="caution">
    <text evidence="7">The sequence shown here is derived from an EMBL/GenBank/DDBJ whole genome shotgun (WGS) entry which is preliminary data.</text>
</comment>
<feature type="transmembrane region" description="Helical" evidence="6">
    <location>
        <begin position="238"/>
        <end position="259"/>
    </location>
</feature>
<name>A0A7W8VFC5_9ACTN</name>
<feature type="transmembrane region" description="Helical" evidence="6">
    <location>
        <begin position="373"/>
        <end position="393"/>
    </location>
</feature>
<feature type="transmembrane region" description="Helical" evidence="6">
    <location>
        <begin position="332"/>
        <end position="352"/>
    </location>
</feature>
<dbReference type="RefSeq" id="WP_184394198.1">
    <property type="nucleotide sequence ID" value="NZ_BAAAJD010000040.1"/>
</dbReference>
<feature type="transmembrane region" description="Helical" evidence="6">
    <location>
        <begin position="58"/>
        <end position="78"/>
    </location>
</feature>
<evidence type="ECO:0000256" key="3">
    <source>
        <dbReference type="ARBA" id="ARBA00022692"/>
    </source>
</evidence>
<organism evidence="7 8">
    <name type="scientific">Nocardiopsis composta</name>
    <dbReference type="NCBI Taxonomy" id="157465"/>
    <lineage>
        <taxon>Bacteria</taxon>
        <taxon>Bacillati</taxon>
        <taxon>Actinomycetota</taxon>
        <taxon>Actinomycetes</taxon>
        <taxon>Streptosporangiales</taxon>
        <taxon>Nocardiopsidaceae</taxon>
        <taxon>Nocardiopsis</taxon>
    </lineage>
</organism>
<dbReference type="CDD" id="cd06173">
    <property type="entry name" value="MFS_MefA_like"/>
    <property type="match status" value="1"/>
</dbReference>
<dbReference type="PANTHER" id="PTHR23513">
    <property type="entry name" value="INTEGRAL MEMBRANE EFFLUX PROTEIN-RELATED"/>
    <property type="match status" value="1"/>
</dbReference>
<feature type="transmembrane region" description="Helical" evidence="6">
    <location>
        <begin position="85"/>
        <end position="108"/>
    </location>
</feature>